<dbReference type="PROSITE" id="PS00629">
    <property type="entry name" value="IMP_1"/>
    <property type="match status" value="1"/>
</dbReference>
<dbReference type="InterPro" id="IPR000760">
    <property type="entry name" value="Inositol_monophosphatase-like"/>
</dbReference>
<comment type="caution">
    <text evidence="4">The sequence shown here is derived from an EMBL/GenBank/DDBJ whole genome shotgun (WGS) entry which is preliminary data.</text>
</comment>
<evidence type="ECO:0000256" key="2">
    <source>
        <dbReference type="ARBA" id="ARBA00022801"/>
    </source>
</evidence>
<keyword evidence="1" id="KW-0479">Metal-binding</keyword>
<reference evidence="4 5" key="1">
    <citation type="submission" date="2021-02" db="EMBL/GenBank/DDBJ databases">
        <authorList>
            <person name="Han P."/>
        </authorList>
    </citation>
    <scope>NUCLEOTIDE SEQUENCE [LARGE SCALE GENOMIC DNA]</scope>
    <source>
        <strain evidence="4">Candidatus Nitrospira sp. ZN2</strain>
    </source>
</reference>
<dbReference type="InterPro" id="IPR020583">
    <property type="entry name" value="Inositol_monoP_metal-BS"/>
</dbReference>
<dbReference type="PANTHER" id="PTHR20854">
    <property type="entry name" value="INOSITOL MONOPHOSPHATASE"/>
    <property type="match status" value="1"/>
</dbReference>
<evidence type="ECO:0000313" key="5">
    <source>
        <dbReference type="Proteomes" id="UP000675880"/>
    </source>
</evidence>
<dbReference type="SUPFAM" id="SSF56655">
    <property type="entry name" value="Carbohydrate phosphatase"/>
    <property type="match status" value="1"/>
</dbReference>
<dbReference type="Gene3D" id="3.40.190.80">
    <property type="match status" value="1"/>
</dbReference>
<keyword evidence="5" id="KW-1185">Reference proteome</keyword>
<evidence type="ECO:0000256" key="3">
    <source>
        <dbReference type="ARBA" id="ARBA00022842"/>
    </source>
</evidence>
<keyword evidence="2" id="KW-0378">Hydrolase</keyword>
<dbReference type="PANTHER" id="PTHR20854:SF4">
    <property type="entry name" value="INOSITOL-1-MONOPHOSPHATASE-RELATED"/>
    <property type="match status" value="1"/>
</dbReference>
<organism evidence="4 5">
    <name type="scientific">Nitrospira defluvii</name>
    <dbReference type="NCBI Taxonomy" id="330214"/>
    <lineage>
        <taxon>Bacteria</taxon>
        <taxon>Pseudomonadati</taxon>
        <taxon>Nitrospirota</taxon>
        <taxon>Nitrospiria</taxon>
        <taxon>Nitrospirales</taxon>
        <taxon>Nitrospiraceae</taxon>
        <taxon>Nitrospira</taxon>
    </lineage>
</organism>
<dbReference type="EMBL" id="CAJNBJ010000001">
    <property type="protein sequence ID" value="CAE6712402.1"/>
    <property type="molecule type" value="Genomic_DNA"/>
</dbReference>
<proteinExistence type="predicted"/>
<accession>A0ABM8QS41</accession>
<dbReference type="PROSITE" id="PS00630">
    <property type="entry name" value="IMP_2"/>
    <property type="match status" value="1"/>
</dbReference>
<dbReference type="CDD" id="cd01638">
    <property type="entry name" value="CysQ"/>
    <property type="match status" value="1"/>
</dbReference>
<dbReference type="RefSeq" id="WP_213041051.1">
    <property type="nucleotide sequence ID" value="NZ_CAJNBJ010000001.1"/>
</dbReference>
<evidence type="ECO:0000313" key="4">
    <source>
        <dbReference type="EMBL" id="CAE6712402.1"/>
    </source>
</evidence>
<evidence type="ECO:0000256" key="1">
    <source>
        <dbReference type="ARBA" id="ARBA00022723"/>
    </source>
</evidence>
<protein>
    <submittedName>
        <fullName evidence="4">Inositol monophosphatase family protein</fullName>
    </submittedName>
</protein>
<name>A0ABM8QS41_9BACT</name>
<dbReference type="Pfam" id="PF00459">
    <property type="entry name" value="Inositol_P"/>
    <property type="match status" value="1"/>
</dbReference>
<gene>
    <name evidence="4" type="ORF">NSPZN2_11282</name>
</gene>
<dbReference type="Proteomes" id="UP000675880">
    <property type="component" value="Unassembled WGS sequence"/>
</dbReference>
<keyword evidence="3" id="KW-0460">Magnesium</keyword>
<dbReference type="InterPro" id="IPR020550">
    <property type="entry name" value="Inositol_monophosphatase_CS"/>
</dbReference>
<dbReference type="PRINTS" id="PR00377">
    <property type="entry name" value="IMPHPHTASES"/>
</dbReference>
<dbReference type="Gene3D" id="3.30.540.10">
    <property type="entry name" value="Fructose-1,6-Bisphosphatase, subunit A, domain 1"/>
    <property type="match status" value="1"/>
</dbReference>
<sequence>MDRELALLSEAMQQAGREALRLSAAGFDTYTKADHSPVTSADLAVNRILHDRLSAAFPDDGWLSEETTDNDERLSRTRVWIVDPIDGTRAFVRGLPEYCLSVALVEQGSPVVAVIFNPSTGEFFSAIRGGGFRMERVFVPALPPFASDERPLVLVNPWELRVGRFEGLEPHVRCRPIGSIAYALALVAAGQADAAITLNGGNEWDIAAGVLLIEESGGQATTPTGQPFAFNRSDPRLSGTLAIGSSLSAPVRAQVIRHSVVQAGTRSSTP</sequence>